<dbReference type="EMBL" id="LT605205">
    <property type="protein sequence ID" value="SCD20017.1"/>
    <property type="molecule type" value="Genomic_DNA"/>
</dbReference>
<accession>A0A1R3T627</accession>
<dbReference type="InterPro" id="IPR001387">
    <property type="entry name" value="Cro/C1-type_HTH"/>
</dbReference>
<gene>
    <name evidence="2" type="ORF">PSM36_1193</name>
</gene>
<evidence type="ECO:0000313" key="2">
    <source>
        <dbReference type="EMBL" id="SCD20017.1"/>
    </source>
</evidence>
<dbReference type="Gene3D" id="1.10.260.40">
    <property type="entry name" value="lambda repressor-like DNA-binding domains"/>
    <property type="match status" value="1"/>
</dbReference>
<name>A0A1R3T627_9BACT</name>
<dbReference type="GO" id="GO:0003677">
    <property type="term" value="F:DNA binding"/>
    <property type="evidence" value="ECO:0007669"/>
    <property type="project" value="InterPro"/>
</dbReference>
<dbReference type="STRING" id="1642647.PSM36_1193"/>
<dbReference type="Proteomes" id="UP000187464">
    <property type="component" value="Chromosome I"/>
</dbReference>
<dbReference type="Pfam" id="PF13744">
    <property type="entry name" value="HTH_37"/>
    <property type="match status" value="1"/>
</dbReference>
<proteinExistence type="predicted"/>
<reference evidence="2 3" key="1">
    <citation type="submission" date="2016-08" db="EMBL/GenBank/DDBJ databases">
        <authorList>
            <person name="Seilhamer J.J."/>
        </authorList>
    </citation>
    <scope>NUCLEOTIDE SEQUENCE [LARGE SCALE GENOMIC DNA]</scope>
    <source>
        <strain evidence="2">M3/6</strain>
    </source>
</reference>
<evidence type="ECO:0000313" key="3">
    <source>
        <dbReference type="Proteomes" id="UP000187464"/>
    </source>
</evidence>
<sequence length="138" mass="16189">MKMKYLDLKEIKDLSQFTEIKAYYEDILQKATETGALEVQDADNEYIKELDRIGKIVYAYERLHFPAKNLKFKSPLIISIENELDKRQLKQRQAAELLDVKESTFSQIMKGKRSVPKIMAKKLYSEFNIDPVLILENL</sequence>
<dbReference type="AlphaFoldDB" id="A0A1R3T627"/>
<protein>
    <recommendedName>
        <fullName evidence="1">HTH cro/C1-type domain-containing protein</fullName>
    </recommendedName>
</protein>
<dbReference type="SMART" id="SM00530">
    <property type="entry name" value="HTH_XRE"/>
    <property type="match status" value="1"/>
</dbReference>
<keyword evidence="3" id="KW-1185">Reference proteome</keyword>
<organism evidence="2 3">
    <name type="scientific">Proteiniphilum saccharofermentans</name>
    <dbReference type="NCBI Taxonomy" id="1642647"/>
    <lineage>
        <taxon>Bacteria</taxon>
        <taxon>Pseudomonadati</taxon>
        <taxon>Bacteroidota</taxon>
        <taxon>Bacteroidia</taxon>
        <taxon>Bacteroidales</taxon>
        <taxon>Dysgonomonadaceae</taxon>
        <taxon>Proteiniphilum</taxon>
    </lineage>
</organism>
<dbReference type="InterPro" id="IPR010982">
    <property type="entry name" value="Lambda_DNA-bd_dom_sf"/>
</dbReference>
<dbReference type="RefSeq" id="WP_076929680.1">
    <property type="nucleotide sequence ID" value="NZ_LT605205.1"/>
</dbReference>
<dbReference type="PROSITE" id="PS50943">
    <property type="entry name" value="HTH_CROC1"/>
    <property type="match status" value="1"/>
</dbReference>
<feature type="domain" description="HTH cro/C1-type" evidence="1">
    <location>
        <begin position="80"/>
        <end position="134"/>
    </location>
</feature>
<dbReference type="SUPFAM" id="SSF47413">
    <property type="entry name" value="lambda repressor-like DNA-binding domains"/>
    <property type="match status" value="1"/>
</dbReference>
<evidence type="ECO:0000259" key="1">
    <source>
        <dbReference type="PROSITE" id="PS50943"/>
    </source>
</evidence>
<dbReference type="InterPro" id="IPR039554">
    <property type="entry name" value="HigA2-like_HTH"/>
</dbReference>
<dbReference type="KEGG" id="psac:PSM36_1193"/>
<dbReference type="CDD" id="cd00093">
    <property type="entry name" value="HTH_XRE"/>
    <property type="match status" value="1"/>
</dbReference>